<evidence type="ECO:0000256" key="2">
    <source>
        <dbReference type="SAM" id="SignalP"/>
    </source>
</evidence>
<sequence>MAMLQRYTQHRMTKWNVVMVVMIVMVAAMGGEAKQIRQRTWIGCFRYCSRNCSDTDGNCYEGCKIRCGGPTPTQTNSSRNLHGKNPSYTEDKEVGGNRD</sequence>
<name>A0A3P6BLE1_BRAOL</name>
<evidence type="ECO:0000313" key="3">
    <source>
        <dbReference type="EMBL" id="VDC96778.1"/>
    </source>
</evidence>
<evidence type="ECO:0000256" key="1">
    <source>
        <dbReference type="SAM" id="MobiDB-lite"/>
    </source>
</evidence>
<reference evidence="3" key="1">
    <citation type="submission" date="2018-11" db="EMBL/GenBank/DDBJ databases">
        <authorList>
            <consortium name="Genoscope - CEA"/>
            <person name="William W."/>
        </authorList>
    </citation>
    <scope>NUCLEOTIDE SEQUENCE</scope>
</reference>
<gene>
    <name evidence="3" type="ORF">BOLC3T19210H</name>
</gene>
<accession>A0A3P6BLE1</accession>
<keyword evidence="2" id="KW-0732">Signal</keyword>
<dbReference type="EMBL" id="LR031872">
    <property type="protein sequence ID" value="VDC96778.1"/>
    <property type="molecule type" value="Genomic_DNA"/>
</dbReference>
<feature type="region of interest" description="Disordered" evidence="1">
    <location>
        <begin position="70"/>
        <end position="99"/>
    </location>
</feature>
<protein>
    <submittedName>
        <fullName evidence="3">Uncharacterized protein</fullName>
    </submittedName>
</protein>
<feature type="chain" id="PRO_5018026643" evidence="2">
    <location>
        <begin position="34"/>
        <end position="99"/>
    </location>
</feature>
<feature type="compositionally biased region" description="Polar residues" evidence="1">
    <location>
        <begin position="71"/>
        <end position="80"/>
    </location>
</feature>
<feature type="signal peptide" evidence="2">
    <location>
        <begin position="1"/>
        <end position="33"/>
    </location>
</feature>
<organism evidence="3">
    <name type="scientific">Brassica oleracea</name>
    <name type="common">Wild cabbage</name>
    <dbReference type="NCBI Taxonomy" id="3712"/>
    <lineage>
        <taxon>Eukaryota</taxon>
        <taxon>Viridiplantae</taxon>
        <taxon>Streptophyta</taxon>
        <taxon>Embryophyta</taxon>
        <taxon>Tracheophyta</taxon>
        <taxon>Spermatophyta</taxon>
        <taxon>Magnoliopsida</taxon>
        <taxon>eudicotyledons</taxon>
        <taxon>Gunneridae</taxon>
        <taxon>Pentapetalae</taxon>
        <taxon>rosids</taxon>
        <taxon>malvids</taxon>
        <taxon>Brassicales</taxon>
        <taxon>Brassicaceae</taxon>
        <taxon>Brassiceae</taxon>
        <taxon>Brassica</taxon>
    </lineage>
</organism>
<feature type="compositionally biased region" description="Basic and acidic residues" evidence="1">
    <location>
        <begin position="89"/>
        <end position="99"/>
    </location>
</feature>
<dbReference type="AlphaFoldDB" id="A0A3P6BLE1"/>
<proteinExistence type="predicted"/>